<organism evidence="2 3">
    <name type="scientific">Papaver somniferum</name>
    <name type="common">Opium poppy</name>
    <dbReference type="NCBI Taxonomy" id="3469"/>
    <lineage>
        <taxon>Eukaryota</taxon>
        <taxon>Viridiplantae</taxon>
        <taxon>Streptophyta</taxon>
        <taxon>Embryophyta</taxon>
        <taxon>Tracheophyta</taxon>
        <taxon>Spermatophyta</taxon>
        <taxon>Magnoliopsida</taxon>
        <taxon>Ranunculales</taxon>
        <taxon>Papaveraceae</taxon>
        <taxon>Papaveroideae</taxon>
        <taxon>Papaver</taxon>
    </lineage>
</organism>
<evidence type="ECO:0000313" key="2">
    <source>
        <dbReference type="EMBL" id="RZC64097.1"/>
    </source>
</evidence>
<evidence type="ECO:0000313" key="3">
    <source>
        <dbReference type="Proteomes" id="UP000316621"/>
    </source>
</evidence>
<feature type="region of interest" description="Disordered" evidence="1">
    <location>
        <begin position="90"/>
        <end position="126"/>
    </location>
</feature>
<dbReference type="EMBL" id="CM010719">
    <property type="protein sequence ID" value="RZC64097.1"/>
    <property type="molecule type" value="Genomic_DNA"/>
</dbReference>
<dbReference type="AlphaFoldDB" id="A0A4Y7JTS2"/>
<name>A0A4Y7JTS2_PAPSO</name>
<reference evidence="2 3" key="1">
    <citation type="journal article" date="2018" name="Science">
        <title>The opium poppy genome and morphinan production.</title>
        <authorList>
            <person name="Guo L."/>
            <person name="Winzer T."/>
            <person name="Yang X."/>
            <person name="Li Y."/>
            <person name="Ning Z."/>
            <person name="He Z."/>
            <person name="Teodor R."/>
            <person name="Lu Y."/>
            <person name="Bowser T.A."/>
            <person name="Graham I.A."/>
            <person name="Ye K."/>
        </authorList>
    </citation>
    <scope>NUCLEOTIDE SEQUENCE [LARGE SCALE GENOMIC DNA]</scope>
    <source>
        <strain evidence="3">cv. HN1</strain>
        <tissue evidence="2">Leaves</tissue>
    </source>
</reference>
<sequence>MKKNKEQVNGENVKGDPAMDENKVSNTVSQCNILQISNDKRTVNVEAMEMVTTNPSKWYTRKSKISGKKSNQNEPIPICDMNPFCVLESENENENTSKPVEGETTDVISSEEKEESSVVSEYETDVEQMEVDKVKTLAVKGNKKTNL</sequence>
<proteinExistence type="predicted"/>
<dbReference type="Gramene" id="RZC64097">
    <property type="protein sequence ID" value="RZC64097"/>
    <property type="gene ID" value="C5167_025858"/>
</dbReference>
<protein>
    <submittedName>
        <fullName evidence="2">Uncharacterized protein</fullName>
    </submittedName>
</protein>
<keyword evidence="3" id="KW-1185">Reference proteome</keyword>
<accession>A0A4Y7JTS2</accession>
<evidence type="ECO:0000256" key="1">
    <source>
        <dbReference type="SAM" id="MobiDB-lite"/>
    </source>
</evidence>
<gene>
    <name evidence="2" type="ORF">C5167_025858</name>
</gene>
<dbReference type="Proteomes" id="UP000316621">
    <property type="component" value="Chromosome 5"/>
</dbReference>
<feature type="region of interest" description="Disordered" evidence="1">
    <location>
        <begin position="1"/>
        <end position="26"/>
    </location>
</feature>